<evidence type="ECO:0000259" key="2">
    <source>
        <dbReference type="Pfam" id="PF18216"/>
    </source>
</evidence>
<dbReference type="Pfam" id="PF00551">
    <property type="entry name" value="Formyl_trans_N"/>
    <property type="match status" value="1"/>
</dbReference>
<dbReference type="Gene3D" id="3.40.50.170">
    <property type="entry name" value="Formyl transferase, N-terminal domain"/>
    <property type="match status" value="1"/>
</dbReference>
<evidence type="ECO:0000313" key="4">
    <source>
        <dbReference type="Proteomes" id="UP000605733"/>
    </source>
</evidence>
<name>A0ABQ1WEW8_9FLAO</name>
<evidence type="ECO:0000313" key="3">
    <source>
        <dbReference type="EMBL" id="GGG27109.1"/>
    </source>
</evidence>
<dbReference type="PANTHER" id="PTHR11138:SF5">
    <property type="entry name" value="METHIONYL-TRNA FORMYLTRANSFERASE, MITOCHONDRIAL"/>
    <property type="match status" value="1"/>
</dbReference>
<proteinExistence type="predicted"/>
<keyword evidence="4" id="KW-1185">Reference proteome</keyword>
<sequence>MKRILVIIDNLQQYEKIQSLINKKNRANLNFDFYHSNVPTDIWDHIDFKNQNKILDVNQKTDWILENFHMVVSVHCYQFFPAKLVNGIRCINIHPGYNPVNRGWYPQVFSIINDLQIGATIHEMDEKLDNGPIISRKFVEKFSWDTSLTLYNRVLNAEMELLQENFDKIFDGNYLTKKPETGGNFFSKRDFKELLEINMDETDTYRNIINRLRALTHGSYKNMYYTDPESGRKVYVNLSLIPEDEKEKD</sequence>
<accession>A0ABQ1WEW8</accession>
<feature type="domain" description="N-formyltransferase dimerization C-terminal" evidence="2">
    <location>
        <begin position="190"/>
        <end position="240"/>
    </location>
</feature>
<gene>
    <name evidence="3" type="ORF">GCM10011532_08150</name>
</gene>
<dbReference type="RefSeq" id="WP_011709900.1">
    <property type="nucleotide sequence ID" value="NZ_BMIX01000001.1"/>
</dbReference>
<dbReference type="PANTHER" id="PTHR11138">
    <property type="entry name" value="METHIONYL-TRNA FORMYLTRANSFERASE"/>
    <property type="match status" value="1"/>
</dbReference>
<dbReference type="Pfam" id="PF18216">
    <property type="entry name" value="N_formyltrans_C"/>
    <property type="match status" value="1"/>
</dbReference>
<protein>
    <submittedName>
        <fullName evidence="3">Uncharacterized protein</fullName>
    </submittedName>
</protein>
<dbReference type="SUPFAM" id="SSF53328">
    <property type="entry name" value="Formyltransferase"/>
    <property type="match status" value="1"/>
</dbReference>
<reference evidence="4" key="1">
    <citation type="journal article" date="2019" name="Int. J. Syst. Evol. Microbiol.">
        <title>The Global Catalogue of Microorganisms (GCM) 10K type strain sequencing project: providing services to taxonomists for standard genome sequencing and annotation.</title>
        <authorList>
            <consortium name="The Broad Institute Genomics Platform"/>
            <consortium name="The Broad Institute Genome Sequencing Center for Infectious Disease"/>
            <person name="Wu L."/>
            <person name="Ma J."/>
        </authorList>
    </citation>
    <scope>NUCLEOTIDE SEQUENCE [LARGE SCALE GENOMIC DNA]</scope>
    <source>
        <strain evidence="4">CGMCC 1.15422</strain>
    </source>
</reference>
<dbReference type="EMBL" id="BMIX01000001">
    <property type="protein sequence ID" value="GGG27109.1"/>
    <property type="molecule type" value="Genomic_DNA"/>
</dbReference>
<comment type="caution">
    <text evidence="3">The sequence shown here is derived from an EMBL/GenBank/DDBJ whole genome shotgun (WGS) entry which is preliminary data.</text>
</comment>
<evidence type="ECO:0000259" key="1">
    <source>
        <dbReference type="Pfam" id="PF00551"/>
    </source>
</evidence>
<dbReference type="InterPro" id="IPR040660">
    <property type="entry name" value="N_formyltrans_C"/>
</dbReference>
<dbReference type="InterPro" id="IPR036477">
    <property type="entry name" value="Formyl_transf_N_sf"/>
</dbReference>
<feature type="domain" description="Formyl transferase N-terminal" evidence="1">
    <location>
        <begin position="36"/>
        <end position="163"/>
    </location>
</feature>
<dbReference type="NCBIfam" id="NF005755">
    <property type="entry name" value="PRK07579.1"/>
    <property type="match status" value="1"/>
</dbReference>
<dbReference type="Proteomes" id="UP000605733">
    <property type="component" value="Unassembled WGS sequence"/>
</dbReference>
<organism evidence="3 4">
    <name type="scientific">Christiangramia forsetii</name>
    <dbReference type="NCBI Taxonomy" id="411153"/>
    <lineage>
        <taxon>Bacteria</taxon>
        <taxon>Pseudomonadati</taxon>
        <taxon>Bacteroidota</taxon>
        <taxon>Flavobacteriia</taxon>
        <taxon>Flavobacteriales</taxon>
        <taxon>Flavobacteriaceae</taxon>
        <taxon>Christiangramia</taxon>
    </lineage>
</organism>
<dbReference type="InterPro" id="IPR002376">
    <property type="entry name" value="Formyl_transf_N"/>
</dbReference>